<dbReference type="Proteomes" id="UP000245119">
    <property type="component" value="Linkage Group LG11"/>
</dbReference>
<dbReference type="PANTHER" id="PTHR10157">
    <property type="entry name" value="DOPAMINE BETA HYDROXYLASE RELATED"/>
    <property type="match status" value="1"/>
</dbReference>
<dbReference type="InterPro" id="IPR057626">
    <property type="entry name" value="S-S_Temptin"/>
</dbReference>
<dbReference type="InterPro" id="IPR008977">
    <property type="entry name" value="PHM/PNGase_F_dom_sf"/>
</dbReference>
<feature type="compositionally biased region" description="Polar residues" evidence="7">
    <location>
        <begin position="700"/>
        <end position="712"/>
    </location>
</feature>
<dbReference type="Gene3D" id="2.60.120.310">
    <property type="entry name" value="Copper type II, ascorbate-dependent monooxygenase, N-terminal domain"/>
    <property type="match status" value="1"/>
</dbReference>
<evidence type="ECO:0000256" key="4">
    <source>
        <dbReference type="ARBA" id="ARBA00023033"/>
    </source>
</evidence>
<dbReference type="AlphaFoldDB" id="A0A2T7NM69"/>
<keyword evidence="5" id="KW-1015">Disulfide bond</keyword>
<evidence type="ECO:0000256" key="2">
    <source>
        <dbReference type="ARBA" id="ARBA00023002"/>
    </source>
</evidence>
<feature type="domain" description="Temptin Cys/Cys disulfide" evidence="10">
    <location>
        <begin position="115"/>
        <end position="212"/>
    </location>
</feature>
<accession>A0A2T7NM69</accession>
<dbReference type="EMBL" id="PZQS01000011">
    <property type="protein sequence ID" value="PVD22263.1"/>
    <property type="molecule type" value="Genomic_DNA"/>
</dbReference>
<dbReference type="STRING" id="400727.A0A2T7NM69"/>
<dbReference type="GO" id="GO:0004500">
    <property type="term" value="F:dopamine beta-monooxygenase activity"/>
    <property type="evidence" value="ECO:0007669"/>
    <property type="project" value="InterPro"/>
</dbReference>
<evidence type="ECO:0000256" key="7">
    <source>
        <dbReference type="SAM" id="MobiDB-lite"/>
    </source>
</evidence>
<reference evidence="11 12" key="1">
    <citation type="submission" date="2018-04" db="EMBL/GenBank/DDBJ databases">
        <title>The genome of golden apple snail Pomacea canaliculata provides insight into stress tolerance and invasive adaptation.</title>
        <authorList>
            <person name="Liu C."/>
            <person name="Liu B."/>
            <person name="Ren Y."/>
            <person name="Zhang Y."/>
            <person name="Wang H."/>
            <person name="Li S."/>
            <person name="Jiang F."/>
            <person name="Yin L."/>
            <person name="Zhang G."/>
            <person name="Qian W."/>
            <person name="Fan W."/>
        </authorList>
    </citation>
    <scope>NUCLEOTIDE SEQUENCE [LARGE SCALE GENOMIC DNA]</scope>
    <source>
        <strain evidence="11">SZHN2017</strain>
        <tissue evidence="11">Muscle</tissue>
    </source>
</reference>
<dbReference type="PROSITE" id="PS00084">
    <property type="entry name" value="CU2_MONOOXYGENASE_1"/>
    <property type="match status" value="1"/>
</dbReference>
<keyword evidence="4" id="KW-0503">Monooxygenase</keyword>
<dbReference type="InterPro" id="IPR024548">
    <property type="entry name" value="Cu2_monoox_C"/>
</dbReference>
<dbReference type="InterPro" id="IPR020611">
    <property type="entry name" value="Cu2_ascorb_mOase_CS-1"/>
</dbReference>
<evidence type="ECO:0000313" key="12">
    <source>
        <dbReference type="Proteomes" id="UP000245119"/>
    </source>
</evidence>
<dbReference type="Pfam" id="PF01082">
    <property type="entry name" value="Cu2_monooxygen"/>
    <property type="match status" value="1"/>
</dbReference>
<name>A0A2T7NM69_POMCA</name>
<keyword evidence="6" id="KW-0325">Glycoprotein</keyword>
<dbReference type="InterPro" id="IPR036939">
    <property type="entry name" value="Cu2_ascorb_mOase_N_sf"/>
</dbReference>
<evidence type="ECO:0000313" key="11">
    <source>
        <dbReference type="EMBL" id="PVD22263.1"/>
    </source>
</evidence>
<dbReference type="Pfam" id="PF24784">
    <property type="entry name" value="Temptin_C"/>
    <property type="match status" value="1"/>
</dbReference>
<dbReference type="InterPro" id="IPR000323">
    <property type="entry name" value="Cu2_ascorb_mOase_N"/>
</dbReference>
<dbReference type="Gene3D" id="2.60.120.230">
    <property type="match status" value="1"/>
</dbReference>
<evidence type="ECO:0000259" key="8">
    <source>
        <dbReference type="Pfam" id="PF01082"/>
    </source>
</evidence>
<dbReference type="OrthoDB" id="10003276at2759"/>
<dbReference type="SUPFAM" id="SSF49742">
    <property type="entry name" value="PHM/PNGase F"/>
    <property type="match status" value="2"/>
</dbReference>
<dbReference type="InterPro" id="IPR000945">
    <property type="entry name" value="DBH-like"/>
</dbReference>
<feature type="compositionally biased region" description="Basic residues" evidence="7">
    <location>
        <begin position="1"/>
        <end position="15"/>
    </location>
</feature>
<evidence type="ECO:0008006" key="13">
    <source>
        <dbReference type="Google" id="ProtNLM"/>
    </source>
</evidence>
<protein>
    <recommendedName>
        <fullName evidence="13">DOMON domain-containing protein</fullName>
    </recommendedName>
</protein>
<feature type="region of interest" description="Disordered" evidence="7">
    <location>
        <begin position="1"/>
        <end position="36"/>
    </location>
</feature>
<evidence type="ECO:0000256" key="1">
    <source>
        <dbReference type="ARBA" id="ARBA00022723"/>
    </source>
</evidence>
<keyword evidence="1" id="KW-0479">Metal-binding</keyword>
<dbReference type="InterPro" id="IPR014784">
    <property type="entry name" value="Cu2_ascorb_mOase-like_C"/>
</dbReference>
<evidence type="ECO:0000256" key="6">
    <source>
        <dbReference type="ARBA" id="ARBA00023180"/>
    </source>
</evidence>
<feature type="compositionally biased region" description="Polar residues" evidence="7">
    <location>
        <begin position="23"/>
        <end position="36"/>
    </location>
</feature>
<proteinExistence type="predicted"/>
<gene>
    <name evidence="11" type="ORF">C0Q70_18071</name>
</gene>
<comment type="caution">
    <text evidence="11">The sequence shown here is derived from an EMBL/GenBank/DDBJ whole genome shotgun (WGS) entry which is preliminary data.</text>
</comment>
<dbReference type="Pfam" id="PF03712">
    <property type="entry name" value="Cu2_monoox_C"/>
    <property type="match status" value="1"/>
</dbReference>
<evidence type="ECO:0000259" key="9">
    <source>
        <dbReference type="Pfam" id="PF03712"/>
    </source>
</evidence>
<evidence type="ECO:0000256" key="5">
    <source>
        <dbReference type="ARBA" id="ARBA00023157"/>
    </source>
</evidence>
<keyword evidence="2" id="KW-0560">Oxidoreductase</keyword>
<evidence type="ECO:0000259" key="10">
    <source>
        <dbReference type="Pfam" id="PF24784"/>
    </source>
</evidence>
<feature type="domain" description="Copper type II ascorbate-dependent monooxygenase C-terminal" evidence="9">
    <location>
        <begin position="429"/>
        <end position="559"/>
    </location>
</feature>
<keyword evidence="3" id="KW-0186">Copper</keyword>
<dbReference type="GO" id="GO:0005507">
    <property type="term" value="F:copper ion binding"/>
    <property type="evidence" value="ECO:0007669"/>
    <property type="project" value="InterPro"/>
</dbReference>
<evidence type="ECO:0000256" key="3">
    <source>
        <dbReference type="ARBA" id="ARBA00023008"/>
    </source>
</evidence>
<feature type="domain" description="Copper type II ascorbate-dependent monooxygenase N-terminal" evidence="8">
    <location>
        <begin position="250"/>
        <end position="367"/>
    </location>
</feature>
<feature type="region of interest" description="Disordered" evidence="7">
    <location>
        <begin position="686"/>
        <end position="712"/>
    </location>
</feature>
<keyword evidence="12" id="KW-1185">Reference proteome</keyword>
<sequence length="742" mass="82836">MSGGGRRGKMLRQRSQRADWQDANFQVPSPRKQAQSKASQVNWIPWAQTDLGLGSLRLVENLQVVVSCLVQSLGSWGATWPVMYTESIAFSGKFLPMDLLRRTLVTQILLLHVVWCHPNFQTLIPNGNRVPHPCVEGQTWLGVGHKYPAGGGVRNMFGMDFSKFGATWNTKICRADSDGDGRTNGEELGDPDCTWRPGKSPFRITNITHPGVCEPVDLPICRQKNSWLKCMPGNFECEAFKDKDLQNLTLRLPPTHVPPHETTYSCMLFRLHDDTSRHLVAAQPLLNNTSTVHHMLLFGCRDDGTLQDSKEPYQCEMVPHVLCQEVIVAWTIGIQGDCIHQEAGFRLGKNGYKVVALQVHWNNPQKSSALMDSSGLIIHITPNLRRYDAGILVFGHLYLQVDPVSTNDGDDDDGKMRKGGSGDATRAYVNTTKSLQTYTSTCPRHCLTAMFPSSIRITQAINHMHHLGKSQRMELLRNGTLVRDLAVDLTYDYDSPVVHRLDPPVELHPGDEIRTTCVFRRPTSGSPVCYGDGTSDEMCFGFLTYFPLQSTLVQPWCTSRRSLISCERTLPDFWDNPIQGCRWKDFIRPPSKEAISIVKTVLQACYPDKQLRCSQKCREKLQETKKHPCFVGDIGYYIVSKIRGVGPDGVGFADAWFTCNCEEKFDYCERASPGGKEVLGTRQAKRCVADDEGEPKPTSDSRTSSGASRIGTDSQMALTQELTCLVTLLMSVLTMRSGAAVL</sequence>
<dbReference type="PANTHER" id="PTHR10157:SF23">
    <property type="entry name" value="MOXD1 HOMOLOG 1"/>
    <property type="match status" value="1"/>
</dbReference>
<organism evidence="11 12">
    <name type="scientific">Pomacea canaliculata</name>
    <name type="common">Golden apple snail</name>
    <dbReference type="NCBI Taxonomy" id="400727"/>
    <lineage>
        <taxon>Eukaryota</taxon>
        <taxon>Metazoa</taxon>
        <taxon>Spiralia</taxon>
        <taxon>Lophotrochozoa</taxon>
        <taxon>Mollusca</taxon>
        <taxon>Gastropoda</taxon>
        <taxon>Caenogastropoda</taxon>
        <taxon>Architaenioglossa</taxon>
        <taxon>Ampullarioidea</taxon>
        <taxon>Ampullariidae</taxon>
        <taxon>Pomacea</taxon>
    </lineage>
</organism>